<gene>
    <name evidence="4" type="ORF">SAMN04489812_4467</name>
</gene>
<dbReference type="Gene3D" id="3.20.20.140">
    <property type="entry name" value="Metal-dependent hydrolases"/>
    <property type="match status" value="1"/>
</dbReference>
<dbReference type="GO" id="GO:0016812">
    <property type="term" value="F:hydrolase activity, acting on carbon-nitrogen (but not peptide) bonds, in cyclic amides"/>
    <property type="evidence" value="ECO:0007669"/>
    <property type="project" value="TreeGrafter"/>
</dbReference>
<organism evidence="4 5">
    <name type="scientific">Microlunatus soli</name>
    <dbReference type="NCBI Taxonomy" id="630515"/>
    <lineage>
        <taxon>Bacteria</taxon>
        <taxon>Bacillati</taxon>
        <taxon>Actinomycetota</taxon>
        <taxon>Actinomycetes</taxon>
        <taxon>Propionibacteriales</taxon>
        <taxon>Propionibacteriaceae</taxon>
        <taxon>Microlunatus</taxon>
    </lineage>
</organism>
<dbReference type="SUPFAM" id="SSF51556">
    <property type="entry name" value="Metallo-dependent hydrolases"/>
    <property type="match status" value="1"/>
</dbReference>
<evidence type="ECO:0000256" key="2">
    <source>
        <dbReference type="ARBA" id="ARBA00008829"/>
    </source>
</evidence>
<protein>
    <submittedName>
        <fullName evidence="4">Dihydropyrimidinase</fullName>
    </submittedName>
</protein>
<dbReference type="Pfam" id="PF01979">
    <property type="entry name" value="Amidohydro_1"/>
    <property type="match status" value="1"/>
</dbReference>
<dbReference type="AlphaFoldDB" id="A0A1H1Y9G7"/>
<proteinExistence type="inferred from homology"/>
<accession>A0A1H1Y9G7</accession>
<dbReference type="FunFam" id="3.20.20.140:FF:000174">
    <property type="entry name" value="Dihydropyrimidinase-related protein 2"/>
    <property type="match status" value="1"/>
</dbReference>
<comment type="similarity">
    <text evidence="2">Belongs to the metallo-dependent hydrolases superfamily. Hydantoinase/dihydropyrimidinase family.</text>
</comment>
<dbReference type="SUPFAM" id="SSF51338">
    <property type="entry name" value="Composite domain of metallo-dependent hydrolases"/>
    <property type="match status" value="1"/>
</dbReference>
<dbReference type="PANTHER" id="PTHR11647:SF1">
    <property type="entry name" value="COLLAPSIN RESPONSE MEDIATOR PROTEIN"/>
    <property type="match status" value="1"/>
</dbReference>
<dbReference type="InterPro" id="IPR050378">
    <property type="entry name" value="Metallo-dep_Hydrolases_sf"/>
</dbReference>
<keyword evidence="5" id="KW-1185">Reference proteome</keyword>
<dbReference type="EMBL" id="LT629772">
    <property type="protein sequence ID" value="SDT18178.1"/>
    <property type="molecule type" value="Genomic_DNA"/>
</dbReference>
<reference evidence="4 5" key="1">
    <citation type="submission" date="2016-10" db="EMBL/GenBank/DDBJ databases">
        <authorList>
            <person name="de Groot N.N."/>
        </authorList>
    </citation>
    <scope>NUCLEOTIDE SEQUENCE [LARGE SCALE GENOMIC DNA]</scope>
    <source>
        <strain evidence="4 5">DSM 21800</strain>
    </source>
</reference>
<name>A0A1H1Y9G7_9ACTN</name>
<dbReference type="PANTHER" id="PTHR11647">
    <property type="entry name" value="HYDRANTOINASE/DIHYDROPYRIMIDINASE FAMILY MEMBER"/>
    <property type="match status" value="1"/>
</dbReference>
<evidence type="ECO:0000313" key="5">
    <source>
        <dbReference type="Proteomes" id="UP000199103"/>
    </source>
</evidence>
<evidence type="ECO:0000313" key="4">
    <source>
        <dbReference type="EMBL" id="SDT18178.1"/>
    </source>
</evidence>
<dbReference type="GO" id="GO:0005829">
    <property type="term" value="C:cytosol"/>
    <property type="evidence" value="ECO:0007669"/>
    <property type="project" value="TreeGrafter"/>
</dbReference>
<dbReference type="Gene3D" id="2.30.40.10">
    <property type="entry name" value="Urease, subunit C, domain 1"/>
    <property type="match status" value="1"/>
</dbReference>
<evidence type="ECO:0000256" key="1">
    <source>
        <dbReference type="ARBA" id="ARBA00001947"/>
    </source>
</evidence>
<dbReference type="InterPro" id="IPR011059">
    <property type="entry name" value="Metal-dep_hydrolase_composite"/>
</dbReference>
<dbReference type="RefSeq" id="WP_091527575.1">
    <property type="nucleotide sequence ID" value="NZ_LT629772.1"/>
</dbReference>
<dbReference type="STRING" id="630515.SAMN04489812_4467"/>
<sequence length="457" mass="49201">MTEPDTRPQQVIRGGHVVTAHDEGAFDVGITDGRIVAIGAPGTVTADRVLDARGCIVMPGGIDPHTHIAWPLASGGTGHDDFGSATARAAAWGTTAVIDFVPGRQGSLIAAAEERLEQAGASVIDYTLHPVITELNAERNAEIAQLISMGLSSFKVYTTYDSRMETADIRRFIRVAAEAGGLPGFHAEHHALLTDALAATRTHGPTTIPRFPQSRPGHTERASIREIVGFAEEFDSPVYIYHVSGLDAFGQIQEARSVGVDVRAETCAHYLVHDDSAYQRKDGWKYVITPPIRSQHDRDGLWQAVADGTLNAVASDHCCYSLADKSAGFQDFTAMEPGAPGIASRMPMLWNFGVNSGRLTTRQFVDINSRIPAETFGLGDKGRIEIGADADIVVWDPDASWTWSVGEPETANGSDYDIYDGIAGHGRPRYTLSRGRTVFGPEVSGAGHGQFIAQRIR</sequence>
<dbReference type="InterPro" id="IPR032466">
    <property type="entry name" value="Metal_Hydrolase"/>
</dbReference>
<dbReference type="Proteomes" id="UP000199103">
    <property type="component" value="Chromosome I"/>
</dbReference>
<dbReference type="InterPro" id="IPR006680">
    <property type="entry name" value="Amidohydro-rel"/>
</dbReference>
<feature type="domain" description="Amidohydrolase-related" evidence="3">
    <location>
        <begin position="56"/>
        <end position="438"/>
    </location>
</feature>
<evidence type="ECO:0000259" key="3">
    <source>
        <dbReference type="Pfam" id="PF01979"/>
    </source>
</evidence>
<dbReference type="OrthoDB" id="9775759at2"/>
<comment type="cofactor">
    <cofactor evidence="1">
        <name>Zn(2+)</name>
        <dbReference type="ChEBI" id="CHEBI:29105"/>
    </cofactor>
</comment>